<comment type="caution">
    <text evidence="1">The sequence shown here is derived from an EMBL/GenBank/DDBJ whole genome shotgun (WGS) entry which is preliminary data.</text>
</comment>
<dbReference type="EMBL" id="SPHZ02000008">
    <property type="protein sequence ID" value="KAF0903056.1"/>
    <property type="molecule type" value="Genomic_DNA"/>
</dbReference>
<proteinExistence type="predicted"/>
<dbReference type="Proteomes" id="UP000479710">
    <property type="component" value="Unassembled WGS sequence"/>
</dbReference>
<dbReference type="AlphaFoldDB" id="A0A6G1CSA3"/>
<dbReference type="EMBL" id="SPHZ02000008">
    <property type="protein sequence ID" value="KAF0903058.1"/>
    <property type="molecule type" value="Genomic_DNA"/>
</dbReference>
<accession>A0A6G1CSA3</accession>
<gene>
    <name evidence="1" type="ORF">E2562_024045</name>
</gene>
<dbReference type="EMBL" id="SPHZ02000008">
    <property type="protein sequence ID" value="KAF0903061.1"/>
    <property type="molecule type" value="Genomic_DNA"/>
</dbReference>
<protein>
    <submittedName>
        <fullName evidence="1">Uncharacterized protein</fullName>
    </submittedName>
</protein>
<keyword evidence="2" id="KW-1185">Reference proteome</keyword>
<name>A0A6G1CSA3_9ORYZ</name>
<evidence type="ECO:0000313" key="2">
    <source>
        <dbReference type="Proteomes" id="UP000479710"/>
    </source>
</evidence>
<organism evidence="1 2">
    <name type="scientific">Oryza meyeriana var. granulata</name>
    <dbReference type="NCBI Taxonomy" id="110450"/>
    <lineage>
        <taxon>Eukaryota</taxon>
        <taxon>Viridiplantae</taxon>
        <taxon>Streptophyta</taxon>
        <taxon>Embryophyta</taxon>
        <taxon>Tracheophyta</taxon>
        <taxon>Spermatophyta</taxon>
        <taxon>Magnoliopsida</taxon>
        <taxon>Liliopsida</taxon>
        <taxon>Poales</taxon>
        <taxon>Poaceae</taxon>
        <taxon>BOP clade</taxon>
        <taxon>Oryzoideae</taxon>
        <taxon>Oryzeae</taxon>
        <taxon>Oryzinae</taxon>
        <taxon>Oryza</taxon>
        <taxon>Oryza meyeriana</taxon>
    </lineage>
</organism>
<reference evidence="1 2" key="1">
    <citation type="submission" date="2019-11" db="EMBL/GenBank/DDBJ databases">
        <title>Whole genome sequence of Oryza granulata.</title>
        <authorList>
            <person name="Li W."/>
        </authorList>
    </citation>
    <scope>NUCLEOTIDE SEQUENCE [LARGE SCALE GENOMIC DNA]</scope>
    <source>
        <strain evidence="2">cv. Menghai</strain>
        <tissue evidence="1">Leaf</tissue>
    </source>
</reference>
<evidence type="ECO:0000313" key="1">
    <source>
        <dbReference type="EMBL" id="KAF0903056.1"/>
    </source>
</evidence>
<sequence length="87" mass="9303">MAREHARPPLLLLCCGRRAPAAPNLPGLLPTAVAPLARPIAAALSGHSSPNLGLLQWATQETLHLNQLRGQVNTHHISFDLLICFAT</sequence>